<gene>
    <name evidence="1" type="ORF">AB205_0131340</name>
</gene>
<accession>A0A2G9S457</accession>
<organism evidence="1 2">
    <name type="scientific">Aquarana catesbeiana</name>
    <name type="common">American bullfrog</name>
    <name type="synonym">Rana catesbeiana</name>
    <dbReference type="NCBI Taxonomy" id="8400"/>
    <lineage>
        <taxon>Eukaryota</taxon>
        <taxon>Metazoa</taxon>
        <taxon>Chordata</taxon>
        <taxon>Craniata</taxon>
        <taxon>Vertebrata</taxon>
        <taxon>Euteleostomi</taxon>
        <taxon>Amphibia</taxon>
        <taxon>Batrachia</taxon>
        <taxon>Anura</taxon>
        <taxon>Neobatrachia</taxon>
        <taxon>Ranoidea</taxon>
        <taxon>Ranidae</taxon>
        <taxon>Aquarana</taxon>
    </lineage>
</organism>
<evidence type="ECO:0000313" key="2">
    <source>
        <dbReference type="Proteomes" id="UP000228934"/>
    </source>
</evidence>
<proteinExistence type="predicted"/>
<sequence length="41" mass="5474">MWMQNLRMWMQRFRKWLKWCPQQVMWMLWKKKQCKCTSLHQ</sequence>
<reference evidence="2" key="1">
    <citation type="journal article" date="2017" name="Nat. Commun.">
        <title>The North American bullfrog draft genome provides insight into hormonal regulation of long noncoding RNA.</title>
        <authorList>
            <person name="Hammond S.A."/>
            <person name="Warren R.L."/>
            <person name="Vandervalk B.P."/>
            <person name="Kucuk E."/>
            <person name="Khan H."/>
            <person name="Gibb E.A."/>
            <person name="Pandoh P."/>
            <person name="Kirk H."/>
            <person name="Zhao Y."/>
            <person name="Jones M."/>
            <person name="Mungall A.J."/>
            <person name="Coope R."/>
            <person name="Pleasance S."/>
            <person name="Moore R.A."/>
            <person name="Holt R.A."/>
            <person name="Round J.M."/>
            <person name="Ohora S."/>
            <person name="Walle B.V."/>
            <person name="Veldhoen N."/>
            <person name="Helbing C.C."/>
            <person name="Birol I."/>
        </authorList>
    </citation>
    <scope>NUCLEOTIDE SEQUENCE [LARGE SCALE GENOMIC DNA]</scope>
</reference>
<dbReference type="EMBL" id="KV927659">
    <property type="protein sequence ID" value="PIO34890.1"/>
    <property type="molecule type" value="Genomic_DNA"/>
</dbReference>
<evidence type="ECO:0000313" key="1">
    <source>
        <dbReference type="EMBL" id="PIO34890.1"/>
    </source>
</evidence>
<dbReference type="AlphaFoldDB" id="A0A2G9S457"/>
<protein>
    <submittedName>
        <fullName evidence="1">Uncharacterized protein</fullName>
    </submittedName>
</protein>
<name>A0A2G9S457_AQUCT</name>
<keyword evidence="2" id="KW-1185">Reference proteome</keyword>
<dbReference type="Proteomes" id="UP000228934">
    <property type="component" value="Unassembled WGS sequence"/>
</dbReference>